<gene>
    <name evidence="2" type="ORF">PLOB_00040077</name>
</gene>
<name>A0ABN8P914_9CNID</name>
<sequence length="960" mass="108870">MNTSGNFCLKCGCEFLDKKRKRNITGEFGKIYRAVFNENLSENDALPRAVCASCKYQIEKAWQQSRKAEEQSIQYLSSLKRKHAQSPLSSSCGDEQTVTRIERKRKGHRLVFEANCPEQMSVTANTHPAKECAYILPKLLTPSAALSHACVSEQPSIIRQVREVHNVATQTPKSSCHCQPSAKKGTFVKVIVHFKSKTVSRELPKDQSALGIALCLKRPASAISAAAFKSKSLRNSLIHRVCLQINKECRKLEKKSLLKKTAVRDLKHFQWNAVLKEWMKEAPTFYKVLKSIAMPPTISRNQRKKQLLKPIIGCAGAVLLKGRNSRLSAVQHLVGLSLFLGRTRKKVSYCFSSSRHGANVADNNDDSGEATPLQYTNGVCDYGLNGDNLDWLRRPSIYSKDKDTESVHWFNLLAYDNRVANLDLNDDAPIRHIMELPNSSFLPTPEDHAKLKKDFIVLVLRILTKHCKFFSQFSHMIPSHLAHQYSKEMRQHSHIVHLGLLEKNENKIPEMLEILQHCNEEYVPTNADKSRILQKIPLGGDHLTVERAVSAVNAVADADSPYERLHGLVLKHEDFHCEMNFLQMLFDYLYKSQSVGDLGTLYQLKTRLNRKDVCDKVNKSYHGCEAFFNSVVDGYIVYAAMVFFGMASPNSTPNSNQLEPGATSQTQLFDAVEKLVEKYVLLEAQPAAVLFTDIQQSEHPQIFKCRYPDCNREYQHEKRRNNHEVTVHGLNITNHEQNERSPPDPRNEDGIFNYSHNIVKTGLLFKDFQDAIKEGDGGRVEYLWKFMMLLFKVSGKTKYALAAVRLHAQLHALLTPKEAHSLRWNRTVNLKGGVGRNIAIDQAMEHCVRDTKQLMYGQGANLSFKVAQTYSRASDDVKSIMNNFDQTTNVRRESTKHKRGEDSDITTIVNILKEIEAFCEVPGRTHSNVGSIPKDPISVLDFADLNAWLTKHKKNWVNSV</sequence>
<organism evidence="2 3">
    <name type="scientific">Porites lobata</name>
    <dbReference type="NCBI Taxonomy" id="104759"/>
    <lineage>
        <taxon>Eukaryota</taxon>
        <taxon>Metazoa</taxon>
        <taxon>Cnidaria</taxon>
        <taxon>Anthozoa</taxon>
        <taxon>Hexacorallia</taxon>
        <taxon>Scleractinia</taxon>
        <taxon>Fungiina</taxon>
        <taxon>Poritidae</taxon>
        <taxon>Porites</taxon>
    </lineage>
</organism>
<evidence type="ECO:0000313" key="3">
    <source>
        <dbReference type="Proteomes" id="UP001159405"/>
    </source>
</evidence>
<dbReference type="PROSITE" id="PS00028">
    <property type="entry name" value="ZINC_FINGER_C2H2_1"/>
    <property type="match status" value="1"/>
</dbReference>
<feature type="domain" description="C2H2-type" evidence="1">
    <location>
        <begin position="705"/>
        <end position="728"/>
    </location>
</feature>
<comment type="caution">
    <text evidence="2">The sequence shown here is derived from an EMBL/GenBank/DDBJ whole genome shotgun (WGS) entry which is preliminary data.</text>
</comment>
<reference evidence="2 3" key="1">
    <citation type="submission" date="2022-05" db="EMBL/GenBank/DDBJ databases">
        <authorList>
            <consortium name="Genoscope - CEA"/>
            <person name="William W."/>
        </authorList>
    </citation>
    <scope>NUCLEOTIDE SEQUENCE [LARGE SCALE GENOMIC DNA]</scope>
</reference>
<proteinExistence type="predicted"/>
<evidence type="ECO:0000313" key="2">
    <source>
        <dbReference type="EMBL" id="CAH3138201.1"/>
    </source>
</evidence>
<accession>A0ABN8P914</accession>
<dbReference type="Pfam" id="PF20231">
    <property type="entry name" value="DUF6589"/>
    <property type="match status" value="1"/>
</dbReference>
<evidence type="ECO:0000259" key="1">
    <source>
        <dbReference type="PROSITE" id="PS00028"/>
    </source>
</evidence>
<dbReference type="InterPro" id="IPR046496">
    <property type="entry name" value="DUF6589"/>
</dbReference>
<dbReference type="EMBL" id="CALNXK010000060">
    <property type="protein sequence ID" value="CAH3138201.1"/>
    <property type="molecule type" value="Genomic_DNA"/>
</dbReference>
<protein>
    <recommendedName>
        <fullName evidence="1">C2H2-type domain-containing protein</fullName>
    </recommendedName>
</protein>
<keyword evidence="3" id="KW-1185">Reference proteome</keyword>
<dbReference type="InterPro" id="IPR013087">
    <property type="entry name" value="Znf_C2H2_type"/>
</dbReference>
<dbReference type="Proteomes" id="UP001159405">
    <property type="component" value="Unassembled WGS sequence"/>
</dbReference>